<evidence type="ECO:0000256" key="2">
    <source>
        <dbReference type="SAM" id="SignalP"/>
    </source>
</evidence>
<name>A0A4V2II19_RHILE</name>
<evidence type="ECO:0000313" key="3">
    <source>
        <dbReference type="EMBL" id="TAX63646.1"/>
    </source>
</evidence>
<organism evidence="3 4">
    <name type="scientific">Rhizobium leguminosarum</name>
    <dbReference type="NCBI Taxonomy" id="384"/>
    <lineage>
        <taxon>Bacteria</taxon>
        <taxon>Pseudomonadati</taxon>
        <taxon>Pseudomonadota</taxon>
        <taxon>Alphaproteobacteria</taxon>
        <taxon>Hyphomicrobiales</taxon>
        <taxon>Rhizobiaceae</taxon>
        <taxon>Rhizobium/Agrobacterium group</taxon>
        <taxon>Rhizobium</taxon>
    </lineage>
</organism>
<comment type="caution">
    <text evidence="3">The sequence shown here is derived from an EMBL/GenBank/DDBJ whole genome shotgun (WGS) entry which is preliminary data.</text>
</comment>
<feature type="signal peptide" evidence="2">
    <location>
        <begin position="1"/>
        <end position="32"/>
    </location>
</feature>
<accession>A0A4V2II19</accession>
<protein>
    <submittedName>
        <fullName evidence="3">Uncharacterized protein</fullName>
    </submittedName>
</protein>
<feature type="chain" id="PRO_5020726836" evidence="2">
    <location>
        <begin position="33"/>
        <end position="101"/>
    </location>
</feature>
<dbReference type="AlphaFoldDB" id="A0A4V2II19"/>
<evidence type="ECO:0000256" key="1">
    <source>
        <dbReference type="SAM" id="MobiDB-lite"/>
    </source>
</evidence>
<feature type="compositionally biased region" description="Basic and acidic residues" evidence="1">
    <location>
        <begin position="39"/>
        <end position="51"/>
    </location>
</feature>
<dbReference type="RefSeq" id="WP_130751414.1">
    <property type="nucleotide sequence ID" value="NZ_SIPC01000013.1"/>
</dbReference>
<feature type="region of interest" description="Disordered" evidence="1">
    <location>
        <begin position="39"/>
        <end position="101"/>
    </location>
</feature>
<keyword evidence="2" id="KW-0732">Signal</keyword>
<proteinExistence type="predicted"/>
<evidence type="ECO:0000313" key="4">
    <source>
        <dbReference type="Proteomes" id="UP000293652"/>
    </source>
</evidence>
<dbReference type="EMBL" id="SIPC01000013">
    <property type="protein sequence ID" value="TAX63646.1"/>
    <property type="molecule type" value="Genomic_DNA"/>
</dbReference>
<sequence>MKPTYILTRPARTLGGFVLALSLLEMSGTAMAQGNEVPKDCHVKSGTERSKTLSGQLSECNGVLKPPKIGDGDIVTPAPSTGTMPIIKPDELPSKKPKTAG</sequence>
<gene>
    <name evidence="3" type="ORF">ELI03_36075</name>
</gene>
<dbReference type="Proteomes" id="UP000293652">
    <property type="component" value="Unassembled WGS sequence"/>
</dbReference>
<reference evidence="3 4" key="1">
    <citation type="submission" date="2019-02" db="EMBL/GenBank/DDBJ databases">
        <title>The genomic architecture of introgression among sibling species of bacteria.</title>
        <authorList>
            <person name="Cavassim M.I.A."/>
            <person name="Moeskjaer S."/>
            <person name="Moslemi C."/>
            <person name="Fields B."/>
            <person name="Bachmann A."/>
            <person name="Vilhjalmsson B."/>
            <person name="Schierup M.H."/>
            <person name="Young J.P.W."/>
            <person name="Andersen S.U."/>
        </authorList>
    </citation>
    <scope>NUCLEOTIDE SEQUENCE [LARGE SCALE GENOMIC DNA]</scope>
    <source>
        <strain evidence="3 4">SM145A</strain>
    </source>
</reference>